<feature type="transmembrane region" description="Helical" evidence="6">
    <location>
        <begin position="87"/>
        <end position="105"/>
    </location>
</feature>
<dbReference type="Pfam" id="PF01790">
    <property type="entry name" value="LGT"/>
    <property type="match status" value="1"/>
</dbReference>
<evidence type="ECO:0000256" key="1">
    <source>
        <dbReference type="ARBA" id="ARBA00022475"/>
    </source>
</evidence>
<dbReference type="GO" id="GO:0005886">
    <property type="term" value="C:plasma membrane"/>
    <property type="evidence" value="ECO:0007669"/>
    <property type="project" value="InterPro"/>
</dbReference>
<evidence type="ECO:0000256" key="6">
    <source>
        <dbReference type="SAM" id="Phobius"/>
    </source>
</evidence>
<organism evidence="7">
    <name type="scientific">hydrothermal vent metagenome</name>
    <dbReference type="NCBI Taxonomy" id="652676"/>
    <lineage>
        <taxon>unclassified sequences</taxon>
        <taxon>metagenomes</taxon>
        <taxon>ecological metagenomes</taxon>
    </lineage>
</organism>
<name>A0A3B1CZG0_9ZZZZ</name>
<evidence type="ECO:0000256" key="4">
    <source>
        <dbReference type="ARBA" id="ARBA00022989"/>
    </source>
</evidence>
<keyword evidence="5 6" id="KW-0472">Membrane</keyword>
<evidence type="ECO:0000256" key="2">
    <source>
        <dbReference type="ARBA" id="ARBA00022679"/>
    </source>
</evidence>
<reference evidence="7" key="1">
    <citation type="submission" date="2018-06" db="EMBL/GenBank/DDBJ databases">
        <authorList>
            <person name="Zhirakovskaya E."/>
        </authorList>
    </citation>
    <scope>NUCLEOTIDE SEQUENCE</scope>
</reference>
<gene>
    <name evidence="7" type="ORF">MNBD_NITROSPINAE05-1289</name>
</gene>
<keyword evidence="2 7" id="KW-0808">Transferase</keyword>
<dbReference type="EMBL" id="UOGG01000181">
    <property type="protein sequence ID" value="VAX31971.1"/>
    <property type="molecule type" value="Genomic_DNA"/>
</dbReference>
<accession>A0A3B1CZG0</accession>
<dbReference type="GO" id="GO:0008961">
    <property type="term" value="F:phosphatidylglycerol-prolipoprotein diacylglyceryl transferase activity"/>
    <property type="evidence" value="ECO:0007669"/>
    <property type="project" value="InterPro"/>
</dbReference>
<keyword evidence="4 6" id="KW-1133">Transmembrane helix</keyword>
<feature type="transmembrane region" description="Helical" evidence="6">
    <location>
        <begin position="197"/>
        <end position="214"/>
    </location>
</feature>
<keyword evidence="1" id="KW-1003">Cell membrane</keyword>
<evidence type="ECO:0000256" key="3">
    <source>
        <dbReference type="ARBA" id="ARBA00022692"/>
    </source>
</evidence>
<evidence type="ECO:0000313" key="7">
    <source>
        <dbReference type="EMBL" id="VAX31971.1"/>
    </source>
</evidence>
<proteinExistence type="inferred from homology"/>
<dbReference type="PANTHER" id="PTHR30589:SF0">
    <property type="entry name" value="PHOSPHATIDYLGLYCEROL--PROLIPOPROTEIN DIACYLGLYCERYL TRANSFERASE"/>
    <property type="match status" value="1"/>
</dbReference>
<dbReference type="GO" id="GO:0042158">
    <property type="term" value="P:lipoprotein biosynthetic process"/>
    <property type="evidence" value="ECO:0007669"/>
    <property type="project" value="InterPro"/>
</dbReference>
<dbReference type="AlphaFoldDB" id="A0A3B1CZG0"/>
<feature type="transmembrane region" description="Helical" evidence="6">
    <location>
        <begin position="163"/>
        <end position="185"/>
    </location>
</feature>
<dbReference type="NCBIfam" id="TIGR00544">
    <property type="entry name" value="lgt"/>
    <property type="match status" value="1"/>
</dbReference>
<feature type="transmembrane region" description="Helical" evidence="6">
    <location>
        <begin position="13"/>
        <end position="33"/>
    </location>
</feature>
<keyword evidence="3 6" id="KW-0812">Transmembrane</keyword>
<feature type="transmembrane region" description="Helical" evidence="6">
    <location>
        <begin position="226"/>
        <end position="246"/>
    </location>
</feature>
<sequence length="260" mass="29372">MHPILIEFGFLKIFTYGLLVASGFFTAILLASHQSKKEGLDPQEIIDLCFYLLVSSLLGARLMYVVVEYKYFLDHPLEIFKFWKGGLVYYGGLIFAMLVAVLYMKKKEMPVWQVADILAPSIAIGQAIGRWGCFFAGCCYGVKTDVPWAIVFTDPNSLAPLGIPLHPTQIYLSINAVVIFSILVWLRKRKTFHGQIIWAYGVLYSVGRFLIEYLRGDDRGYAVESLFSTSQFIGILFFCVSVFMLIRMGKNRTGSSPLPK</sequence>
<feature type="transmembrane region" description="Helical" evidence="6">
    <location>
        <begin position="117"/>
        <end position="143"/>
    </location>
</feature>
<feature type="transmembrane region" description="Helical" evidence="6">
    <location>
        <begin position="45"/>
        <end position="67"/>
    </location>
</feature>
<keyword evidence="7" id="KW-0449">Lipoprotein</keyword>
<dbReference type="PANTHER" id="PTHR30589">
    <property type="entry name" value="PROLIPOPROTEIN DIACYLGLYCERYL TRANSFERASE"/>
    <property type="match status" value="1"/>
</dbReference>
<protein>
    <submittedName>
        <fullName evidence="7">Prolipoprotein diacylglyceryl transferase</fullName>
    </submittedName>
</protein>
<dbReference type="InterPro" id="IPR001640">
    <property type="entry name" value="Lgt"/>
</dbReference>
<evidence type="ECO:0000256" key="5">
    <source>
        <dbReference type="ARBA" id="ARBA00023136"/>
    </source>
</evidence>
<dbReference type="HAMAP" id="MF_01147">
    <property type="entry name" value="Lgt"/>
    <property type="match status" value="1"/>
</dbReference>